<sequence length="97" mass="10917">MRLLCRIVVSHPRQVANGSYFCSTTIQAAVRLMGTAFREAKLTLRLTSYSINLVGLVSAERTTECGAPLKLRTDREKKSDLTWFNTHALIQWGHLVP</sequence>
<accession>A0A085LTT1</accession>
<reference evidence="1 3" key="1">
    <citation type="journal article" date="2014" name="Nat. Genet.">
        <title>Genome and transcriptome of the porcine whipworm Trichuris suis.</title>
        <authorList>
            <person name="Jex A.R."/>
            <person name="Nejsum P."/>
            <person name="Schwarz E.M."/>
            <person name="Hu L."/>
            <person name="Young N.D."/>
            <person name="Hall R.S."/>
            <person name="Korhonen P.K."/>
            <person name="Liao S."/>
            <person name="Thamsborg S."/>
            <person name="Xia J."/>
            <person name="Xu P."/>
            <person name="Wang S."/>
            <person name="Scheerlinck J.P."/>
            <person name="Hofmann A."/>
            <person name="Sternberg P.W."/>
            <person name="Wang J."/>
            <person name="Gasser R.B."/>
        </authorList>
    </citation>
    <scope>NUCLEOTIDE SEQUENCE [LARGE SCALE GENOMIC DNA]</scope>
    <source>
        <strain evidence="2">DCEP-RM93F</strain>
        <strain evidence="1">DCEP-RM93M</strain>
    </source>
</reference>
<dbReference type="Proteomes" id="UP000030764">
    <property type="component" value="Unassembled WGS sequence"/>
</dbReference>
<evidence type="ECO:0000313" key="1">
    <source>
        <dbReference type="EMBL" id="KFD48377.1"/>
    </source>
</evidence>
<proteinExistence type="predicted"/>
<evidence type="ECO:0000313" key="2">
    <source>
        <dbReference type="EMBL" id="KFD61121.1"/>
    </source>
</evidence>
<name>A0A085LTT1_9BILA</name>
<protein>
    <submittedName>
        <fullName evidence="1">Uncharacterized protein</fullName>
    </submittedName>
</protein>
<dbReference type="EMBL" id="KL367635">
    <property type="protein sequence ID" value="KFD61121.1"/>
    <property type="molecule type" value="Genomic_DNA"/>
</dbReference>
<keyword evidence="3" id="KW-1185">Reference proteome</keyword>
<organism evidence="1 3">
    <name type="scientific">Trichuris suis</name>
    <name type="common">pig whipworm</name>
    <dbReference type="NCBI Taxonomy" id="68888"/>
    <lineage>
        <taxon>Eukaryota</taxon>
        <taxon>Metazoa</taxon>
        <taxon>Ecdysozoa</taxon>
        <taxon>Nematoda</taxon>
        <taxon>Enoplea</taxon>
        <taxon>Dorylaimia</taxon>
        <taxon>Trichinellida</taxon>
        <taxon>Trichuridae</taxon>
        <taxon>Trichuris</taxon>
    </lineage>
</organism>
<gene>
    <name evidence="1" type="ORF">M513_10729</name>
    <name evidence="2" type="ORF">M514_10729</name>
</gene>
<dbReference type="AlphaFoldDB" id="A0A085LTT1"/>
<evidence type="ECO:0000313" key="3">
    <source>
        <dbReference type="Proteomes" id="UP000030764"/>
    </source>
</evidence>
<dbReference type="Proteomes" id="UP000030758">
    <property type="component" value="Unassembled WGS sequence"/>
</dbReference>
<dbReference type="EMBL" id="KL363295">
    <property type="protein sequence ID" value="KFD48377.1"/>
    <property type="molecule type" value="Genomic_DNA"/>
</dbReference>